<dbReference type="InterPro" id="IPR021099">
    <property type="entry name" value="PORR_domain"/>
</dbReference>
<dbReference type="EMBL" id="BDDD01000424">
    <property type="protein sequence ID" value="GAV65618.1"/>
    <property type="molecule type" value="Genomic_DNA"/>
</dbReference>
<evidence type="ECO:0000313" key="3">
    <source>
        <dbReference type="EMBL" id="GAV65618.1"/>
    </source>
</evidence>
<protein>
    <submittedName>
        <fullName evidence="3">PORR domain-containing protein</fullName>
    </submittedName>
</protein>
<dbReference type="PANTHER" id="PTHR31476">
    <property type="entry name" value="PROTEIN WHAT'S THIS FACTOR 1 HOMOLOG, CHLOROPLASTIC"/>
    <property type="match status" value="1"/>
</dbReference>
<proteinExistence type="predicted"/>
<dbReference type="Proteomes" id="UP000187406">
    <property type="component" value="Unassembled WGS sequence"/>
</dbReference>
<organism evidence="3 4">
    <name type="scientific">Cephalotus follicularis</name>
    <name type="common">Albany pitcher plant</name>
    <dbReference type="NCBI Taxonomy" id="3775"/>
    <lineage>
        <taxon>Eukaryota</taxon>
        <taxon>Viridiplantae</taxon>
        <taxon>Streptophyta</taxon>
        <taxon>Embryophyta</taxon>
        <taxon>Tracheophyta</taxon>
        <taxon>Spermatophyta</taxon>
        <taxon>Magnoliopsida</taxon>
        <taxon>eudicotyledons</taxon>
        <taxon>Gunneridae</taxon>
        <taxon>Pentapetalae</taxon>
        <taxon>rosids</taxon>
        <taxon>fabids</taxon>
        <taxon>Oxalidales</taxon>
        <taxon>Cephalotaceae</taxon>
        <taxon>Cephalotus</taxon>
    </lineage>
</organism>
<dbReference type="STRING" id="3775.A0A1Q3BCC4"/>
<comment type="caution">
    <text evidence="3">The sequence shown here is derived from an EMBL/GenBank/DDBJ whole genome shotgun (WGS) entry which is preliminary data.</text>
</comment>
<evidence type="ECO:0000259" key="2">
    <source>
        <dbReference type="Pfam" id="PF11955"/>
    </source>
</evidence>
<keyword evidence="4" id="KW-1185">Reference proteome</keyword>
<gene>
    <name evidence="3" type="ORF">CFOL_v3_09133</name>
</gene>
<accession>A0A1Q3BCC4</accession>
<dbReference type="InParanoid" id="A0A1Q3BCC4"/>
<dbReference type="GO" id="GO:0003723">
    <property type="term" value="F:RNA binding"/>
    <property type="evidence" value="ECO:0007669"/>
    <property type="project" value="InterPro"/>
</dbReference>
<dbReference type="Pfam" id="PF11955">
    <property type="entry name" value="PORR"/>
    <property type="match status" value="1"/>
</dbReference>
<dbReference type="PANTHER" id="PTHR31476:SF14">
    <property type="entry name" value="OS09G0473400 PROTEIN"/>
    <property type="match status" value="1"/>
</dbReference>
<dbReference type="InterPro" id="IPR045040">
    <property type="entry name" value="PORR_fam"/>
</dbReference>
<evidence type="ECO:0000256" key="1">
    <source>
        <dbReference type="SAM" id="MobiDB-lite"/>
    </source>
</evidence>
<evidence type="ECO:0000313" key="4">
    <source>
        <dbReference type="Proteomes" id="UP000187406"/>
    </source>
</evidence>
<name>A0A1Q3BCC4_CEPFO</name>
<dbReference type="AlphaFoldDB" id="A0A1Q3BCC4"/>
<feature type="region of interest" description="Disordered" evidence="1">
    <location>
        <begin position="48"/>
        <end position="70"/>
    </location>
</feature>
<dbReference type="OrthoDB" id="838682at2759"/>
<sequence>MAWRVLVSKIPESKTLTPTFPSLIPNPKPNLSIFSSPFSTSFLITKTPKKYRKKRSKPDSPRTKPVQPEPTRIPHLESILQRDSYFRFLTRSKSFLSTQPNHVLRLDDAGKLNRELGFPRGRKVSRFLQRHPTIFATYRHADNKMWVGFTEFMEELLLEEKEIMNEMESDRVNKVRKLLMMSKDKRIPLSKIHHCRLLFGVPDDFRDRVAKYPEFFRIVMEDDGKRILELVKWDPLLAVSAIEREFLVDEDRVKKMFKFPVKYGKDLGLEYDEMKKLNLLNTLPMVSLYSDGWRFDLWSLEAEKYRVGVVHEFLSLTLEKRASIHHIVEFKEEFSLTRQTYQMLKKQPQTFYLAGTEMNWDVFLKDAYDEDGVLIAKDPQVVFNDRLRTYAQMQEGELGYGDDTT</sequence>
<feature type="domain" description="PORR" evidence="2">
    <location>
        <begin position="72"/>
        <end position="394"/>
    </location>
</feature>
<reference evidence="4" key="1">
    <citation type="submission" date="2016-04" db="EMBL/GenBank/DDBJ databases">
        <title>Cephalotus genome sequencing.</title>
        <authorList>
            <person name="Fukushima K."/>
            <person name="Hasebe M."/>
            <person name="Fang X."/>
        </authorList>
    </citation>
    <scope>NUCLEOTIDE SEQUENCE [LARGE SCALE GENOMIC DNA]</scope>
    <source>
        <strain evidence="4">cv. St1</strain>
    </source>
</reference>
<dbReference type="FunCoup" id="A0A1Q3BCC4">
    <property type="interactions" value="611"/>
</dbReference>